<dbReference type="OrthoDB" id="8089897at2"/>
<dbReference type="AlphaFoldDB" id="A0A1H4GAG6"/>
<evidence type="ECO:0000313" key="2">
    <source>
        <dbReference type="Proteomes" id="UP000198703"/>
    </source>
</evidence>
<dbReference type="RefSeq" id="WP_093256904.1">
    <property type="nucleotide sequence ID" value="NZ_FNQM01000047.1"/>
</dbReference>
<evidence type="ECO:0000313" key="1">
    <source>
        <dbReference type="EMBL" id="SEB06653.1"/>
    </source>
</evidence>
<protein>
    <submittedName>
        <fullName evidence="1">Uncharacterized protein</fullName>
    </submittedName>
</protein>
<reference evidence="1 2" key="1">
    <citation type="submission" date="2016-10" db="EMBL/GenBank/DDBJ databases">
        <authorList>
            <person name="de Groot N.N."/>
        </authorList>
    </citation>
    <scope>NUCLEOTIDE SEQUENCE [LARGE SCALE GENOMIC DNA]</scope>
    <source>
        <strain evidence="1 2">DSM 15345</strain>
    </source>
</reference>
<dbReference type="EMBL" id="FNQM01000047">
    <property type="protein sequence ID" value="SEB06653.1"/>
    <property type="molecule type" value="Genomic_DNA"/>
</dbReference>
<sequence length="131" mass="14861">MRIRHIEASARAINESHPAVAKGKKEVLDALERMRHRLWNGHKTAAMDASRAVRAGLRAHPDEPMRKGRAQCNRTIRRAMKKMVAYVANPQARLVNYAERHRTGQRVATSLVESGADHLVNARMARTQHTR</sequence>
<organism evidence="1 2">
    <name type="scientific">Rubrimonas cliftonensis</name>
    <dbReference type="NCBI Taxonomy" id="89524"/>
    <lineage>
        <taxon>Bacteria</taxon>
        <taxon>Pseudomonadati</taxon>
        <taxon>Pseudomonadota</taxon>
        <taxon>Alphaproteobacteria</taxon>
        <taxon>Rhodobacterales</taxon>
        <taxon>Paracoccaceae</taxon>
        <taxon>Rubrimonas</taxon>
    </lineage>
</organism>
<dbReference type="STRING" id="89524.SAMN05444370_1475"/>
<accession>A0A1H4GAG6</accession>
<name>A0A1H4GAG6_9RHOB</name>
<gene>
    <name evidence="1" type="ORF">SAMN05444370_1475</name>
</gene>
<keyword evidence="2" id="KW-1185">Reference proteome</keyword>
<proteinExistence type="predicted"/>
<dbReference type="Proteomes" id="UP000198703">
    <property type="component" value="Unassembled WGS sequence"/>
</dbReference>